<comment type="caution">
    <text evidence="3">The sequence shown here is derived from an EMBL/GenBank/DDBJ whole genome shotgun (WGS) entry which is preliminary data.</text>
</comment>
<dbReference type="InterPro" id="IPR021730">
    <property type="entry name" value="YdbH"/>
</dbReference>
<organism evidence="3 4">
    <name type="scientific">Novosphingobium album</name>
    <name type="common">ex Liu et al. 2023</name>
    <dbReference type="NCBI Taxonomy" id="3031130"/>
    <lineage>
        <taxon>Bacteria</taxon>
        <taxon>Pseudomonadati</taxon>
        <taxon>Pseudomonadota</taxon>
        <taxon>Alphaproteobacteria</taxon>
        <taxon>Sphingomonadales</taxon>
        <taxon>Sphingomonadaceae</taxon>
        <taxon>Novosphingobium</taxon>
    </lineage>
</organism>
<feature type="compositionally biased region" description="Pro residues" evidence="1">
    <location>
        <begin position="1042"/>
        <end position="1059"/>
    </location>
</feature>
<accession>A0ABT5WND7</accession>
<name>A0ABT5WND7_9SPHN</name>
<keyword evidence="2" id="KW-0472">Membrane</keyword>
<dbReference type="RefSeq" id="WP_275227660.1">
    <property type="nucleotide sequence ID" value="NZ_JARESE010000019.1"/>
</dbReference>
<dbReference type="Pfam" id="PF11739">
    <property type="entry name" value="YdbH-like"/>
    <property type="match status" value="1"/>
</dbReference>
<keyword evidence="4" id="KW-1185">Reference proteome</keyword>
<reference evidence="3 4" key="1">
    <citation type="submission" date="2023-03" db="EMBL/GenBank/DDBJ databases">
        <title>NovoSphingobium album sp. nov. isolated from polycyclic aromatic hydrocarbons- and heavy-metal polluted soil.</title>
        <authorList>
            <person name="Liu Z."/>
            <person name="Wang K."/>
        </authorList>
    </citation>
    <scope>NUCLEOTIDE SEQUENCE [LARGE SCALE GENOMIC DNA]</scope>
    <source>
        <strain evidence="3 4">H3SJ31-1</strain>
    </source>
</reference>
<protein>
    <submittedName>
        <fullName evidence="3">YdbH domain-containing protein</fullName>
    </submittedName>
</protein>
<evidence type="ECO:0000313" key="3">
    <source>
        <dbReference type="EMBL" id="MDE8651562.1"/>
    </source>
</evidence>
<sequence length="1067" mass="112338">MAQDEDLPDPDAEAGQEPPRRRGWRRWAVGVPVALALALGFAWISRERIADDFLAGQLEGMGLPATYRIARISPDEQVLRDVVIGDPARPDLTIAEVRVRTRLRFGLPGLGRITLVRPRLWGSVHGGKPSFGSLDKVLFTGGKAPFRLPDLDVAIEDGRALIESDYGPLGVKVEGKGPLRGGFAGALAVLAPQLAHGTCRTGRASLYGTVTIAGEKPRLRGPLRLAGLDCPDDALKLAKAGAEIDITLDQPLDGGEGRISLAGGALALGQSRLGEAKGTVRFTYRKGALTARHDLKAQAIVTPQARLAALGIEGRVRAADGLRRIEVESDITGSGLAGGGALLDALARAQAAGEGTLAVPLLTQIRAALARETRGSRFAGSMILRRAGKAVTLVVPRAALHGGSGQTLVALSRVQLMAGEAGLPRITGNFATGGKGLPAIAGRMERGASGGLTLRVRMPEYRAGDARIALPELALAQAPGGAIGFAGEARLTGALPGGRAENLVLPLDGNWSARGALALWRSCVDVRFDRLEIANLRIDKRRLPLCPPRGRAIVQGTPGGSIAIAAGVPALDLSGRLGQTPIRIASGPVGFAWPGTLTARALDIALGPAATASRFRVAHLDARVGREISGTFDGSDVLLAAVPLDLRDTGGTWRYADGVLTLGNGAFRLEDREQVDRFAPLLARDATLTLKDNVIDAEALLREPASGREVVLATIRHDLTSGRGHADLAVPGILFDNALQPDTLTPLALGVVANAQGTVRGRGRIDWDENAVTSNGSFTTDALDFAAAFGPVRGLSGTVAFTDLLGLVTAPRQRLDIAAINPGIEVYGGVLFFDLKPGYVVDVEGGNWPFLGGTLRLQPVTMRMGVAETRRYVLDIEGLDAAQLVERMELANLSATGTFDGTMPLVFDENGGRIVGGRLTARPPGGNVSYIGELTYKDLSAMANFAFDALKSLDYRQMEIGMEGALEGEIVTRVQFLGIKQGQGTSSNFLTRRIAKLPIRFNVNLRAPFFQLASSFRSFYDPAYVRDPRGLGLIDAQGRPIAPAPGAPAGLAPPQPPIQPSESAHQP</sequence>
<evidence type="ECO:0000313" key="4">
    <source>
        <dbReference type="Proteomes" id="UP001216253"/>
    </source>
</evidence>
<feature type="region of interest" description="Disordered" evidence="1">
    <location>
        <begin position="1"/>
        <end position="21"/>
    </location>
</feature>
<feature type="transmembrane region" description="Helical" evidence="2">
    <location>
        <begin position="27"/>
        <end position="44"/>
    </location>
</feature>
<proteinExistence type="predicted"/>
<feature type="compositionally biased region" description="Acidic residues" evidence="1">
    <location>
        <begin position="1"/>
        <end position="14"/>
    </location>
</feature>
<evidence type="ECO:0000256" key="1">
    <source>
        <dbReference type="SAM" id="MobiDB-lite"/>
    </source>
</evidence>
<dbReference type="EMBL" id="JARESE010000019">
    <property type="protein sequence ID" value="MDE8651562.1"/>
    <property type="molecule type" value="Genomic_DNA"/>
</dbReference>
<dbReference type="Proteomes" id="UP001216253">
    <property type="component" value="Unassembled WGS sequence"/>
</dbReference>
<evidence type="ECO:0000256" key="2">
    <source>
        <dbReference type="SAM" id="Phobius"/>
    </source>
</evidence>
<gene>
    <name evidence="3" type="ORF">PYV00_07495</name>
</gene>
<keyword evidence="2" id="KW-1133">Transmembrane helix</keyword>
<keyword evidence="2" id="KW-0812">Transmembrane</keyword>
<feature type="region of interest" description="Disordered" evidence="1">
    <location>
        <begin position="1035"/>
        <end position="1067"/>
    </location>
</feature>